<name>A0ABC9U0S7_CLOSY</name>
<dbReference type="Proteomes" id="UP000016491">
    <property type="component" value="Unassembled WGS sequence"/>
</dbReference>
<comment type="caution">
    <text evidence="1">The sequence shown here is derived from an EMBL/GenBank/DDBJ whole genome shotgun (WGS) entry which is preliminary data.</text>
</comment>
<sequence length="44" mass="4820">MPWSDGSNDAAYTAVSCKAFLFTACRILLRVNSNALIDVPAEMR</sequence>
<evidence type="ECO:0000313" key="1">
    <source>
        <dbReference type="EMBL" id="ERI78877.1"/>
    </source>
</evidence>
<reference evidence="1 2" key="1">
    <citation type="submission" date="2013-07" db="EMBL/GenBank/DDBJ databases">
        <authorList>
            <person name="Weinstock G."/>
            <person name="Sodergren E."/>
            <person name="Wylie T."/>
            <person name="Fulton L."/>
            <person name="Fulton R."/>
            <person name="Fronick C."/>
            <person name="O'Laughlin M."/>
            <person name="Godfrey J."/>
            <person name="Miner T."/>
            <person name="Herter B."/>
            <person name="Appelbaum E."/>
            <person name="Cordes M."/>
            <person name="Lek S."/>
            <person name="Wollam A."/>
            <person name="Pepin K.H."/>
            <person name="Palsikar V.B."/>
            <person name="Mitreva M."/>
            <person name="Wilson R.K."/>
        </authorList>
    </citation>
    <scope>NUCLEOTIDE SEQUENCE [LARGE SCALE GENOMIC DNA]</scope>
    <source>
        <strain evidence="1 2">ATCC 14940</strain>
    </source>
</reference>
<proteinExistence type="predicted"/>
<gene>
    <name evidence="1" type="ORF">CLOSYM_01267</name>
</gene>
<evidence type="ECO:0000313" key="2">
    <source>
        <dbReference type="Proteomes" id="UP000016491"/>
    </source>
</evidence>
<protein>
    <submittedName>
        <fullName evidence="1">Uncharacterized protein</fullName>
    </submittedName>
</protein>
<organism evidence="1 2">
    <name type="scientific">[Clostridium] symbiosum ATCC 14940</name>
    <dbReference type="NCBI Taxonomy" id="411472"/>
    <lineage>
        <taxon>Bacteria</taxon>
        <taxon>Bacillati</taxon>
        <taxon>Bacillota</taxon>
        <taxon>Clostridia</taxon>
        <taxon>Lachnospirales</taxon>
        <taxon>Lachnospiraceae</taxon>
        <taxon>Otoolea</taxon>
    </lineage>
</organism>
<dbReference type="EMBL" id="AWSU01000105">
    <property type="protein sequence ID" value="ERI78877.1"/>
    <property type="molecule type" value="Genomic_DNA"/>
</dbReference>
<accession>A0ABC9U0S7</accession>
<dbReference type="AlphaFoldDB" id="A0ABC9U0S7"/>